<name>A0A559J0M1_9BACL</name>
<evidence type="ECO:0000313" key="1">
    <source>
        <dbReference type="EMBL" id="TVX93438.1"/>
    </source>
</evidence>
<dbReference type="SUPFAM" id="SSF56784">
    <property type="entry name" value="HAD-like"/>
    <property type="match status" value="1"/>
</dbReference>
<dbReference type="Gene3D" id="3.40.50.1000">
    <property type="entry name" value="HAD superfamily/HAD-like"/>
    <property type="match status" value="1"/>
</dbReference>
<keyword evidence="2" id="KW-1185">Reference proteome</keyword>
<dbReference type="EMBL" id="VNJK01000001">
    <property type="protein sequence ID" value="TVX93438.1"/>
    <property type="molecule type" value="Genomic_DNA"/>
</dbReference>
<dbReference type="GO" id="GO:0016791">
    <property type="term" value="F:phosphatase activity"/>
    <property type="evidence" value="ECO:0007669"/>
    <property type="project" value="TreeGrafter"/>
</dbReference>
<dbReference type="Pfam" id="PF08282">
    <property type="entry name" value="Hydrolase_3"/>
    <property type="match status" value="1"/>
</dbReference>
<dbReference type="RefSeq" id="WP_144989931.1">
    <property type="nucleotide sequence ID" value="NZ_VNJK01000001.1"/>
</dbReference>
<accession>A0A559J0M1</accession>
<dbReference type="OrthoDB" id="1650327at2"/>
<sequence length="253" mass="28477">MKIVFDLDGTICFSGKPLSEKMIKALDLLVNKGHEIIFASARPIRDLLPVIPEHMHHYPMVGGNGAFVAAGGEILSAVHFDKDTTDSLLQLIKKYEATYLIDSKWDYAYTGAEDHPIRRNVDPEQRAQLRRLEELEEIVKIVILHSLDQQSLLSKLQQLPIVIHMHGSEDIIDISPVGVDKWAGLQALGLRSQEFIAFGNDANDMSMFKHAQRSICVGNHPELASMATEKIINEEERVVDKVIHLFHERVAVE</sequence>
<dbReference type="AlphaFoldDB" id="A0A559J0M1"/>
<dbReference type="PANTHER" id="PTHR10000:SF53">
    <property type="entry name" value="5-AMINO-6-(5-PHOSPHO-D-RIBITYLAMINO)URACIL PHOSPHATASE YBJI-RELATED"/>
    <property type="match status" value="1"/>
</dbReference>
<dbReference type="Gene3D" id="3.30.1240.10">
    <property type="match status" value="1"/>
</dbReference>
<dbReference type="InterPro" id="IPR006379">
    <property type="entry name" value="HAD-SF_hydro_IIB"/>
</dbReference>
<dbReference type="InterPro" id="IPR023214">
    <property type="entry name" value="HAD_sf"/>
</dbReference>
<protein>
    <submittedName>
        <fullName evidence="1">HAD family phosphatase</fullName>
    </submittedName>
</protein>
<dbReference type="GO" id="GO:0005829">
    <property type="term" value="C:cytosol"/>
    <property type="evidence" value="ECO:0007669"/>
    <property type="project" value="TreeGrafter"/>
</dbReference>
<evidence type="ECO:0000313" key="2">
    <source>
        <dbReference type="Proteomes" id="UP000318102"/>
    </source>
</evidence>
<dbReference type="Proteomes" id="UP000318102">
    <property type="component" value="Unassembled WGS sequence"/>
</dbReference>
<gene>
    <name evidence="1" type="ORF">FPZ44_10460</name>
</gene>
<dbReference type="InterPro" id="IPR036412">
    <property type="entry name" value="HAD-like_sf"/>
</dbReference>
<reference evidence="1 2" key="1">
    <citation type="submission" date="2019-07" db="EMBL/GenBank/DDBJ databases">
        <authorList>
            <person name="Kim J."/>
        </authorList>
    </citation>
    <scope>NUCLEOTIDE SEQUENCE [LARGE SCALE GENOMIC DNA]</scope>
    <source>
        <strain evidence="1 2">N4</strain>
    </source>
</reference>
<organism evidence="1 2">
    <name type="scientific">Paenibacillus agilis</name>
    <dbReference type="NCBI Taxonomy" id="3020863"/>
    <lineage>
        <taxon>Bacteria</taxon>
        <taxon>Bacillati</taxon>
        <taxon>Bacillota</taxon>
        <taxon>Bacilli</taxon>
        <taxon>Bacillales</taxon>
        <taxon>Paenibacillaceae</taxon>
        <taxon>Paenibacillus</taxon>
    </lineage>
</organism>
<dbReference type="NCBIfam" id="TIGR01484">
    <property type="entry name" value="HAD-SF-IIB"/>
    <property type="match status" value="1"/>
</dbReference>
<comment type="caution">
    <text evidence="1">The sequence shown here is derived from an EMBL/GenBank/DDBJ whole genome shotgun (WGS) entry which is preliminary data.</text>
</comment>
<dbReference type="PANTHER" id="PTHR10000">
    <property type="entry name" value="PHOSPHOSERINE PHOSPHATASE"/>
    <property type="match status" value="1"/>
</dbReference>
<dbReference type="GO" id="GO:0000287">
    <property type="term" value="F:magnesium ion binding"/>
    <property type="evidence" value="ECO:0007669"/>
    <property type="project" value="TreeGrafter"/>
</dbReference>
<proteinExistence type="predicted"/>